<dbReference type="SUPFAM" id="SSF53850">
    <property type="entry name" value="Periplasmic binding protein-like II"/>
    <property type="match status" value="1"/>
</dbReference>
<dbReference type="CDD" id="cd05466">
    <property type="entry name" value="PBP2_LTTR_substrate"/>
    <property type="match status" value="1"/>
</dbReference>
<reference evidence="6" key="2">
    <citation type="submission" date="2020-09" db="EMBL/GenBank/DDBJ databases">
        <authorList>
            <person name="Sun Q."/>
            <person name="Zhou Y."/>
        </authorList>
    </citation>
    <scope>NUCLEOTIDE SEQUENCE</scope>
    <source>
        <strain evidence="6">CGMCC 1.6293</strain>
    </source>
</reference>
<dbReference type="PRINTS" id="PR00039">
    <property type="entry name" value="HTHLYSR"/>
</dbReference>
<accession>A0A917SJ93</accession>
<dbReference type="PANTHER" id="PTHR30126">
    <property type="entry name" value="HTH-TYPE TRANSCRIPTIONAL REGULATOR"/>
    <property type="match status" value="1"/>
</dbReference>
<organism evidence="6 7">
    <name type="scientific">Pseudooceanicola nanhaiensis</name>
    <dbReference type="NCBI Taxonomy" id="375761"/>
    <lineage>
        <taxon>Bacteria</taxon>
        <taxon>Pseudomonadati</taxon>
        <taxon>Pseudomonadota</taxon>
        <taxon>Alphaproteobacteria</taxon>
        <taxon>Rhodobacterales</taxon>
        <taxon>Paracoccaceae</taxon>
        <taxon>Pseudooceanicola</taxon>
    </lineage>
</organism>
<name>A0A917SJ93_9RHOB</name>
<dbReference type="InterPro" id="IPR000847">
    <property type="entry name" value="LysR_HTH_N"/>
</dbReference>
<dbReference type="InterPro" id="IPR005119">
    <property type="entry name" value="LysR_subst-bd"/>
</dbReference>
<evidence type="ECO:0000313" key="7">
    <source>
        <dbReference type="Proteomes" id="UP000649829"/>
    </source>
</evidence>
<reference evidence="6" key="1">
    <citation type="journal article" date="2014" name="Int. J. Syst. Evol. Microbiol.">
        <title>Complete genome sequence of Corynebacterium casei LMG S-19264T (=DSM 44701T), isolated from a smear-ripened cheese.</title>
        <authorList>
            <consortium name="US DOE Joint Genome Institute (JGI-PGF)"/>
            <person name="Walter F."/>
            <person name="Albersmeier A."/>
            <person name="Kalinowski J."/>
            <person name="Ruckert C."/>
        </authorList>
    </citation>
    <scope>NUCLEOTIDE SEQUENCE</scope>
    <source>
        <strain evidence="6">CGMCC 1.6293</strain>
    </source>
</reference>
<evidence type="ECO:0000259" key="5">
    <source>
        <dbReference type="PROSITE" id="PS50931"/>
    </source>
</evidence>
<gene>
    <name evidence="6" type="ORF">GCM10011534_00610</name>
</gene>
<dbReference type="PANTHER" id="PTHR30126:SF94">
    <property type="entry name" value="LYSR FAMILY TRANSCRIPTIONAL REGULATOR"/>
    <property type="match status" value="1"/>
</dbReference>
<dbReference type="Pfam" id="PF00126">
    <property type="entry name" value="HTH_1"/>
    <property type="match status" value="1"/>
</dbReference>
<dbReference type="PROSITE" id="PS50931">
    <property type="entry name" value="HTH_LYSR"/>
    <property type="match status" value="1"/>
</dbReference>
<dbReference type="GO" id="GO:0003700">
    <property type="term" value="F:DNA-binding transcription factor activity"/>
    <property type="evidence" value="ECO:0007669"/>
    <property type="project" value="InterPro"/>
</dbReference>
<protein>
    <submittedName>
        <fullName evidence="6">LysR family transcriptional regulator</fullName>
    </submittedName>
</protein>
<dbReference type="EMBL" id="BMLF01000001">
    <property type="protein sequence ID" value="GGL82418.1"/>
    <property type="molecule type" value="Genomic_DNA"/>
</dbReference>
<dbReference type="GO" id="GO:0000976">
    <property type="term" value="F:transcription cis-regulatory region binding"/>
    <property type="evidence" value="ECO:0007669"/>
    <property type="project" value="TreeGrafter"/>
</dbReference>
<feature type="domain" description="HTH lysR-type" evidence="5">
    <location>
        <begin position="24"/>
        <end position="81"/>
    </location>
</feature>
<dbReference type="Gene3D" id="3.40.190.290">
    <property type="match status" value="1"/>
</dbReference>
<comment type="caution">
    <text evidence="6">The sequence shown here is derived from an EMBL/GenBank/DDBJ whole genome shotgun (WGS) entry which is preliminary data.</text>
</comment>
<dbReference type="Proteomes" id="UP000649829">
    <property type="component" value="Unassembled WGS sequence"/>
</dbReference>
<dbReference type="InterPro" id="IPR036388">
    <property type="entry name" value="WH-like_DNA-bd_sf"/>
</dbReference>
<keyword evidence="7" id="KW-1185">Reference proteome</keyword>
<evidence type="ECO:0000256" key="3">
    <source>
        <dbReference type="ARBA" id="ARBA00023125"/>
    </source>
</evidence>
<evidence type="ECO:0000313" key="6">
    <source>
        <dbReference type="EMBL" id="GGL82418.1"/>
    </source>
</evidence>
<keyword evidence="2" id="KW-0805">Transcription regulation</keyword>
<dbReference type="Pfam" id="PF03466">
    <property type="entry name" value="LysR_substrate"/>
    <property type="match status" value="1"/>
</dbReference>
<dbReference type="InterPro" id="IPR036390">
    <property type="entry name" value="WH_DNA-bd_sf"/>
</dbReference>
<comment type="similarity">
    <text evidence="1">Belongs to the LysR transcriptional regulatory family.</text>
</comment>
<dbReference type="SUPFAM" id="SSF46785">
    <property type="entry name" value="Winged helix' DNA-binding domain"/>
    <property type="match status" value="1"/>
</dbReference>
<dbReference type="AlphaFoldDB" id="A0A917SJ93"/>
<keyword evidence="3" id="KW-0238">DNA-binding</keyword>
<evidence type="ECO:0000256" key="2">
    <source>
        <dbReference type="ARBA" id="ARBA00023015"/>
    </source>
</evidence>
<evidence type="ECO:0000256" key="4">
    <source>
        <dbReference type="ARBA" id="ARBA00023163"/>
    </source>
</evidence>
<sequence>MAVTRQGYALGKANLRYGESRMTLSNARLDAVRAVAEAGSYAGAARLMNVTQPAVSAQVRGLEAEYGVRLFLRDSGRLVPTGLCLKLCDSAERMAEARDEAERLLLSRSSLREGKITIGLGNAMPGMAVIAAFHRAYPGVTLKVETGSHQKITRAVLTHECDIGVLPDVPADPRFRREPLAGSEVIAIAPPGHPFARKPEVTAAALAREPLIFRASGSSTQRAVDRMFSRAGLDPQPFLTLDARDGLYEAVVNGLGIGFLWRESTSRTDGVARLAIAEMRGLGTHETVFSLAESEGRIVDAFFGIARSTGAARGPAAGAVPA</sequence>
<proteinExistence type="inferred from homology"/>
<keyword evidence="4" id="KW-0804">Transcription</keyword>
<evidence type="ECO:0000256" key="1">
    <source>
        <dbReference type="ARBA" id="ARBA00009437"/>
    </source>
</evidence>
<dbReference type="Gene3D" id="1.10.10.10">
    <property type="entry name" value="Winged helix-like DNA-binding domain superfamily/Winged helix DNA-binding domain"/>
    <property type="match status" value="1"/>
</dbReference>